<dbReference type="Gene3D" id="3.90.420.10">
    <property type="entry name" value="Oxidoreductase, molybdopterin-binding domain"/>
    <property type="match status" value="1"/>
</dbReference>
<comment type="caution">
    <text evidence="3">The sequence shown here is derived from an EMBL/GenBank/DDBJ whole genome shotgun (WGS) entry which is preliminary data.</text>
</comment>
<dbReference type="GO" id="GO:0008482">
    <property type="term" value="F:sulfite oxidase activity"/>
    <property type="evidence" value="ECO:0007669"/>
    <property type="project" value="TreeGrafter"/>
</dbReference>
<dbReference type="PANTHER" id="PTHR19372:SF7">
    <property type="entry name" value="SULFITE OXIDASE, MITOCHONDRIAL"/>
    <property type="match status" value="1"/>
</dbReference>
<feature type="compositionally biased region" description="Basic and acidic residues" evidence="1">
    <location>
        <begin position="142"/>
        <end position="151"/>
    </location>
</feature>
<dbReference type="GO" id="GO:0020037">
    <property type="term" value="F:heme binding"/>
    <property type="evidence" value="ECO:0007669"/>
    <property type="project" value="TreeGrafter"/>
</dbReference>
<dbReference type="InterPro" id="IPR008335">
    <property type="entry name" value="Mopterin_OxRdtase_euk"/>
</dbReference>
<reference evidence="3" key="1">
    <citation type="journal article" date="2021" name="Nat. Commun.">
        <title>Genetic determinants of endophytism in the Arabidopsis root mycobiome.</title>
        <authorList>
            <person name="Mesny F."/>
            <person name="Miyauchi S."/>
            <person name="Thiergart T."/>
            <person name="Pickel B."/>
            <person name="Atanasova L."/>
            <person name="Karlsson M."/>
            <person name="Huettel B."/>
            <person name="Barry K.W."/>
            <person name="Haridas S."/>
            <person name="Chen C."/>
            <person name="Bauer D."/>
            <person name="Andreopoulos W."/>
            <person name="Pangilinan J."/>
            <person name="LaButti K."/>
            <person name="Riley R."/>
            <person name="Lipzen A."/>
            <person name="Clum A."/>
            <person name="Drula E."/>
            <person name="Henrissat B."/>
            <person name="Kohler A."/>
            <person name="Grigoriev I.V."/>
            <person name="Martin F.M."/>
            <person name="Hacquard S."/>
        </authorList>
    </citation>
    <scope>NUCLEOTIDE SEQUENCE</scope>
    <source>
        <strain evidence="3">MPI-CAGE-AT-0147</strain>
    </source>
</reference>
<dbReference type="EMBL" id="JAGMUV010000027">
    <property type="protein sequence ID" value="KAH7118490.1"/>
    <property type="molecule type" value="Genomic_DNA"/>
</dbReference>
<dbReference type="PANTHER" id="PTHR19372">
    <property type="entry name" value="SULFITE REDUCTASE"/>
    <property type="match status" value="1"/>
</dbReference>
<protein>
    <submittedName>
        <fullName evidence="3">Oxidoreductase, molybdopterin-binding domain-containing protein</fullName>
    </submittedName>
</protein>
<dbReference type="GO" id="GO:0006790">
    <property type="term" value="P:sulfur compound metabolic process"/>
    <property type="evidence" value="ECO:0007669"/>
    <property type="project" value="TreeGrafter"/>
</dbReference>
<dbReference type="Proteomes" id="UP000738349">
    <property type="component" value="Unassembled WGS sequence"/>
</dbReference>
<feature type="region of interest" description="Disordered" evidence="1">
    <location>
        <begin position="123"/>
        <end position="153"/>
    </location>
</feature>
<proteinExistence type="predicted"/>
<feature type="domain" description="Oxidoreductase molybdopterin-binding" evidence="2">
    <location>
        <begin position="242"/>
        <end position="428"/>
    </location>
</feature>
<evidence type="ECO:0000313" key="3">
    <source>
        <dbReference type="EMBL" id="KAH7118490.1"/>
    </source>
</evidence>
<dbReference type="InterPro" id="IPR036374">
    <property type="entry name" value="OxRdtase_Mopterin-bd_sf"/>
</dbReference>
<feature type="region of interest" description="Disordered" evidence="1">
    <location>
        <begin position="1"/>
        <end position="22"/>
    </location>
</feature>
<sequence length="474" mass="54119">MVREDWVARARKHPGSTLEDIQDEPEWSWGHNHRVGFRNRHNRFPGQTTSSKPPGHDDEVVGEARRRFGHLEEKMSKEGRVNFRDIVQGLEDFHLLHPETRPMGCRFVLECTEDWVKYEQDWPADRKKEDKDDGEETQQEPQESKQERSPEESAFLEALKQEREYISNLGINDGNQKSPQTDNLADVDIDQADHFTPDNWFPRSPLLHRLTGSHPLNAEPGLVDLYDAGLITPSYLHYVRNHGSVPRLLWEFHKLDVEHGKLTLSMDELVDQFKAVNIPVLIACDGNRRGELNKIKKSKGFTWGSGGAGCAYWKGALLRDVLLAARIQDPSDAPNGVLNGVHTKKKRYWVNFEGADNLSEGKYATSIPLEFAMDPANDVLLAYEMNDHLLPPDHGYPVRVIIPGYVGGRCVKWLKRIWVSDKENDSYYHTWDNRVLPSFVTDMDGEFANQLFHHPDTACNEQNLNSVIPSSADG</sequence>
<name>A0A9P9IGI1_9HYPO</name>
<organism evidence="3 4">
    <name type="scientific">Dactylonectria macrodidyma</name>
    <dbReference type="NCBI Taxonomy" id="307937"/>
    <lineage>
        <taxon>Eukaryota</taxon>
        <taxon>Fungi</taxon>
        <taxon>Dikarya</taxon>
        <taxon>Ascomycota</taxon>
        <taxon>Pezizomycotina</taxon>
        <taxon>Sordariomycetes</taxon>
        <taxon>Hypocreomycetidae</taxon>
        <taxon>Hypocreales</taxon>
        <taxon>Nectriaceae</taxon>
        <taxon>Dactylonectria</taxon>
    </lineage>
</organism>
<dbReference type="AlphaFoldDB" id="A0A9P9IGI1"/>
<keyword evidence="4" id="KW-1185">Reference proteome</keyword>
<dbReference type="PRINTS" id="PR00407">
    <property type="entry name" value="EUMOPTERIN"/>
</dbReference>
<evidence type="ECO:0000256" key="1">
    <source>
        <dbReference type="SAM" id="MobiDB-lite"/>
    </source>
</evidence>
<dbReference type="Pfam" id="PF00174">
    <property type="entry name" value="Oxidored_molyb"/>
    <property type="match status" value="1"/>
</dbReference>
<feature type="region of interest" description="Disordered" evidence="1">
    <location>
        <begin position="38"/>
        <end position="60"/>
    </location>
</feature>
<feature type="non-terminal residue" evidence="3">
    <location>
        <position position="1"/>
    </location>
</feature>
<dbReference type="OrthoDB" id="432685at2759"/>
<accession>A0A9P9IGI1</accession>
<evidence type="ECO:0000259" key="2">
    <source>
        <dbReference type="Pfam" id="PF00174"/>
    </source>
</evidence>
<dbReference type="InterPro" id="IPR000572">
    <property type="entry name" value="OxRdtase_Mopterin-bd_dom"/>
</dbReference>
<dbReference type="GO" id="GO:0043546">
    <property type="term" value="F:molybdopterin cofactor binding"/>
    <property type="evidence" value="ECO:0007669"/>
    <property type="project" value="TreeGrafter"/>
</dbReference>
<dbReference type="SUPFAM" id="SSF56524">
    <property type="entry name" value="Oxidoreductase molybdopterin-binding domain"/>
    <property type="match status" value="1"/>
</dbReference>
<evidence type="ECO:0000313" key="4">
    <source>
        <dbReference type="Proteomes" id="UP000738349"/>
    </source>
</evidence>
<gene>
    <name evidence="3" type="ORF">EDB81DRAFT_667681</name>
</gene>